<name>A0A813PZQ9_9BILA</name>
<dbReference type="Proteomes" id="UP000681722">
    <property type="component" value="Unassembled WGS sequence"/>
</dbReference>
<dbReference type="Pfam" id="PF01476">
    <property type="entry name" value="LysM"/>
    <property type="match status" value="1"/>
</dbReference>
<dbReference type="Proteomes" id="UP000663829">
    <property type="component" value="Unassembled WGS sequence"/>
</dbReference>
<feature type="domain" description="LysM" evidence="3">
    <location>
        <begin position="50"/>
        <end position="94"/>
    </location>
</feature>
<dbReference type="AlphaFoldDB" id="A0A813PZQ9"/>
<protein>
    <recommendedName>
        <fullName evidence="3">LysM domain-containing protein</fullName>
    </recommendedName>
</protein>
<dbReference type="InterPro" id="IPR045030">
    <property type="entry name" value="LYSM1-4"/>
</dbReference>
<dbReference type="EMBL" id="CAJNOQ010000126">
    <property type="protein sequence ID" value="CAF0760610.1"/>
    <property type="molecule type" value="Genomic_DNA"/>
</dbReference>
<evidence type="ECO:0000313" key="4">
    <source>
        <dbReference type="EMBL" id="CAF0760610.1"/>
    </source>
</evidence>
<accession>A0A813PZQ9</accession>
<gene>
    <name evidence="4" type="ORF">GPM918_LOCUS1362</name>
    <name evidence="5" type="ORF">SRO942_LOCUS1362</name>
</gene>
<dbReference type="InterPro" id="IPR036779">
    <property type="entry name" value="LysM_dom_sf"/>
</dbReference>
<dbReference type="OrthoDB" id="2107166at2759"/>
<dbReference type="EMBL" id="CAJOBC010000126">
    <property type="protein sequence ID" value="CAF3541433.1"/>
    <property type="molecule type" value="Genomic_DNA"/>
</dbReference>
<dbReference type="PANTHER" id="PTHR20932:SF8">
    <property type="entry name" value="LD22649P"/>
    <property type="match status" value="1"/>
</dbReference>
<feature type="region of interest" description="Disordered" evidence="2">
    <location>
        <begin position="118"/>
        <end position="155"/>
    </location>
</feature>
<dbReference type="Gene3D" id="3.10.350.10">
    <property type="entry name" value="LysM domain"/>
    <property type="match status" value="1"/>
</dbReference>
<keyword evidence="6" id="KW-1185">Reference proteome</keyword>
<organism evidence="4 6">
    <name type="scientific">Didymodactylos carnosus</name>
    <dbReference type="NCBI Taxonomy" id="1234261"/>
    <lineage>
        <taxon>Eukaryota</taxon>
        <taxon>Metazoa</taxon>
        <taxon>Spiralia</taxon>
        <taxon>Gnathifera</taxon>
        <taxon>Rotifera</taxon>
        <taxon>Eurotatoria</taxon>
        <taxon>Bdelloidea</taxon>
        <taxon>Philodinida</taxon>
        <taxon>Philodinidae</taxon>
        <taxon>Didymodactylos</taxon>
    </lineage>
</organism>
<evidence type="ECO:0000313" key="5">
    <source>
        <dbReference type="EMBL" id="CAF3541433.1"/>
    </source>
</evidence>
<comment type="caution">
    <text evidence="4">The sequence shown here is derived from an EMBL/GenBank/DDBJ whole genome shotgun (WGS) entry which is preliminary data.</text>
</comment>
<evidence type="ECO:0000313" key="6">
    <source>
        <dbReference type="Proteomes" id="UP000663829"/>
    </source>
</evidence>
<proteinExistence type="predicted"/>
<reference evidence="4" key="1">
    <citation type="submission" date="2021-02" db="EMBL/GenBank/DDBJ databases">
        <authorList>
            <person name="Nowell W R."/>
        </authorList>
    </citation>
    <scope>NUCLEOTIDE SEQUENCE</scope>
</reference>
<dbReference type="PROSITE" id="PS51782">
    <property type="entry name" value="LYSM"/>
    <property type="match status" value="1"/>
</dbReference>
<dbReference type="InterPro" id="IPR018392">
    <property type="entry name" value="LysM"/>
</dbReference>
<feature type="compositionally biased region" description="Low complexity" evidence="2">
    <location>
        <begin position="185"/>
        <end position="204"/>
    </location>
</feature>
<keyword evidence="1" id="KW-0175">Coiled coil</keyword>
<evidence type="ECO:0000256" key="2">
    <source>
        <dbReference type="SAM" id="MobiDB-lite"/>
    </source>
</evidence>
<feature type="coiled-coil region" evidence="1">
    <location>
        <begin position="250"/>
        <end position="277"/>
    </location>
</feature>
<evidence type="ECO:0000259" key="3">
    <source>
        <dbReference type="PROSITE" id="PS51782"/>
    </source>
</evidence>
<feature type="compositionally biased region" description="Low complexity" evidence="2">
    <location>
        <begin position="138"/>
        <end position="148"/>
    </location>
</feature>
<feature type="region of interest" description="Disordered" evidence="2">
    <location>
        <begin position="174"/>
        <end position="240"/>
    </location>
</feature>
<dbReference type="PANTHER" id="PTHR20932">
    <property type="entry name" value="LYSM AND PUTATIVE PEPTIDOGLYCAN-BINDING DOMAIN-CONTAINING PROTEIN"/>
    <property type="match status" value="1"/>
</dbReference>
<sequence>MSSVSSELNDNLFPAQNFPCEKRSLNEINSTKRTDYDTLAKSQIHPILYIQHKLEHGETIQRLALKYSVNIQEIKRVNKLWSDSELGLLLNVLIPVSTSQLAILKTTLPALDIVQTSSPISSHRPQELPASNEDDNQSAVSSSISITSFDNKEPPYQDYFSKIDQQIRASKKSLQTLDTKHARSRMSPSSSSSSSRVSVSSSLLGDEEDSSLIPHNARSLYPSAGNENTNSQHHRPYRKSILSNDIFVNISQSKSRSKQARAALERIQREKEDIYEL</sequence>
<evidence type="ECO:0000256" key="1">
    <source>
        <dbReference type="SAM" id="Coils"/>
    </source>
</evidence>